<gene>
    <name evidence="5" type="ORF">AAIA72_00550</name>
</gene>
<protein>
    <submittedName>
        <fullName evidence="5">Alpha/beta fold hydrolase</fullName>
    </submittedName>
</protein>
<proteinExistence type="inferred from homology"/>
<dbReference type="PANTHER" id="PTHR22946">
    <property type="entry name" value="DIENELACTONE HYDROLASE DOMAIN-CONTAINING PROTEIN-RELATED"/>
    <property type="match status" value="1"/>
</dbReference>
<dbReference type="GO" id="GO:0052689">
    <property type="term" value="F:carboxylic ester hydrolase activity"/>
    <property type="evidence" value="ECO:0007669"/>
    <property type="project" value="InterPro"/>
</dbReference>
<dbReference type="RefSeq" id="WP_369601515.1">
    <property type="nucleotide sequence ID" value="NZ_CP154858.1"/>
</dbReference>
<feature type="active site" description="Charge relay system" evidence="3">
    <location>
        <position position="238"/>
    </location>
</feature>
<dbReference type="Pfam" id="PF12146">
    <property type="entry name" value="Hydrolase_4"/>
    <property type="match status" value="1"/>
</dbReference>
<dbReference type="SUPFAM" id="SSF53474">
    <property type="entry name" value="alpha/beta-Hydrolases"/>
    <property type="match status" value="1"/>
</dbReference>
<dbReference type="InterPro" id="IPR012354">
    <property type="entry name" value="Esterase_lipase"/>
</dbReference>
<feature type="domain" description="Serine aminopeptidase S33" evidence="4">
    <location>
        <begin position="35"/>
        <end position="272"/>
    </location>
</feature>
<dbReference type="InterPro" id="IPR050261">
    <property type="entry name" value="FrsA_esterase"/>
</dbReference>
<comment type="similarity">
    <text evidence="2">Belongs to the AB hydrolase superfamily. FUS2 hydrolase family.</text>
</comment>
<dbReference type="EMBL" id="CP154858">
    <property type="protein sequence ID" value="XDT72509.1"/>
    <property type="molecule type" value="Genomic_DNA"/>
</dbReference>
<dbReference type="PIRSF" id="PIRSF017388">
    <property type="entry name" value="Esterase_lipase"/>
    <property type="match status" value="1"/>
</dbReference>
<keyword evidence="1 5" id="KW-0378">Hydrolase</keyword>
<accession>A0AB39UWJ0</accession>
<evidence type="ECO:0000256" key="2">
    <source>
        <dbReference type="ARBA" id="ARBA00038115"/>
    </source>
</evidence>
<reference evidence="5" key="1">
    <citation type="submission" date="2024-05" db="EMBL/GenBank/DDBJ databases">
        <title>Genome sequencing of novel strain.</title>
        <authorList>
            <person name="Ganbat D."/>
            <person name="Ganbat S."/>
            <person name="Lee S.-J."/>
        </authorList>
    </citation>
    <scope>NUCLEOTIDE SEQUENCE</scope>
    <source>
        <strain evidence="5">SMD15-11</strain>
    </source>
</reference>
<dbReference type="InterPro" id="IPR029058">
    <property type="entry name" value="AB_hydrolase_fold"/>
</dbReference>
<dbReference type="InterPro" id="IPR000073">
    <property type="entry name" value="AB_hydrolase_1"/>
</dbReference>
<feature type="active site" description="Charge relay system" evidence="3">
    <location>
        <position position="267"/>
    </location>
</feature>
<dbReference type="InterPro" id="IPR022742">
    <property type="entry name" value="Hydrolase_4"/>
</dbReference>
<feature type="active site" description="Nucleophile" evidence="3">
    <location>
        <position position="114"/>
    </location>
</feature>
<name>A0AB39UWJ0_9GAMM</name>
<sequence length="301" mass="33023">MPGQPEVIALTSGGDRLVAHWYVPDGDTPATGWPAVLVVHGAIDYKEHFADLAHALTRQGLAVLVPDMRGHGESGGRRYHVRIREWVEDVAAALDWLSARPDINADRIGAFGFSSGGTAVLEAAAAGLPLRTLVTLDATVRSVLNWLETPAFAIGAWFGRLKERLTGKPFHVSLEWALESVPAAVDEQVRRQIADDPYVRAGYRRFPVPGALEALKVDTLRRVHLVRCPVLILHGEQDQVDPPASARALHDALTCERELVLIPGSGHVGHLDQARDQIRQLTCQWFRNRLSDNQVPVANQV</sequence>
<evidence type="ECO:0000313" key="5">
    <source>
        <dbReference type="EMBL" id="XDT72509.1"/>
    </source>
</evidence>
<dbReference type="KEGG" id="tcd:AAIA72_00550"/>
<evidence type="ECO:0000259" key="4">
    <source>
        <dbReference type="Pfam" id="PF12146"/>
    </source>
</evidence>
<dbReference type="AlphaFoldDB" id="A0AB39UWJ0"/>
<dbReference type="PRINTS" id="PR00111">
    <property type="entry name" value="ABHYDROLASE"/>
</dbReference>
<organism evidence="5">
    <name type="scientific">Thermohahella caldifontis</name>
    <dbReference type="NCBI Taxonomy" id="3142973"/>
    <lineage>
        <taxon>Bacteria</taxon>
        <taxon>Pseudomonadati</taxon>
        <taxon>Pseudomonadota</taxon>
        <taxon>Gammaproteobacteria</taxon>
        <taxon>Oceanospirillales</taxon>
        <taxon>Hahellaceae</taxon>
        <taxon>Thermohahella</taxon>
    </lineage>
</organism>
<evidence type="ECO:0000256" key="1">
    <source>
        <dbReference type="ARBA" id="ARBA00022801"/>
    </source>
</evidence>
<dbReference type="PANTHER" id="PTHR22946:SF9">
    <property type="entry name" value="POLYKETIDE TRANSFERASE AF380"/>
    <property type="match status" value="1"/>
</dbReference>
<evidence type="ECO:0000256" key="3">
    <source>
        <dbReference type="PIRSR" id="PIRSR017388-1"/>
    </source>
</evidence>
<dbReference type="Gene3D" id="3.40.50.1820">
    <property type="entry name" value="alpha/beta hydrolase"/>
    <property type="match status" value="1"/>
</dbReference>